<sequence>MIINPKNILLFLFLGIFGSVTYSQNSEIKPNIVLILVDDAALMDFGAYNKSSFIKSFIRLVSNCICI</sequence>
<keyword evidence="2" id="KW-1185">Reference proteome</keyword>
<name>A0A2S7KUH7_9FLAO</name>
<evidence type="ECO:0000313" key="1">
    <source>
        <dbReference type="EMBL" id="PQB06304.1"/>
    </source>
</evidence>
<comment type="caution">
    <text evidence="1">The sequence shown here is derived from an EMBL/GenBank/DDBJ whole genome shotgun (WGS) entry which is preliminary data.</text>
</comment>
<accession>A0A2S7KUH7</accession>
<gene>
    <name evidence="1" type="ORF">BST83_03245</name>
</gene>
<dbReference type="EMBL" id="MQUA01000013">
    <property type="protein sequence ID" value="PQB06304.1"/>
    <property type="molecule type" value="Genomic_DNA"/>
</dbReference>
<evidence type="ECO:0000313" key="2">
    <source>
        <dbReference type="Proteomes" id="UP000239522"/>
    </source>
</evidence>
<dbReference type="AlphaFoldDB" id="A0A2S7KUH7"/>
<reference evidence="1 2" key="1">
    <citation type="submission" date="2016-11" db="EMBL/GenBank/DDBJ databases">
        <title>Trade-off between light-utilization and light-protection in marine flavobacteria.</title>
        <authorList>
            <person name="Kumagai Y."/>
        </authorList>
    </citation>
    <scope>NUCLEOTIDE SEQUENCE [LARGE SCALE GENOMIC DNA]</scope>
    <source>
        <strain evidence="1 2">ATCC 700397</strain>
    </source>
</reference>
<dbReference type="Proteomes" id="UP000239522">
    <property type="component" value="Unassembled WGS sequence"/>
</dbReference>
<organism evidence="1 2">
    <name type="scientific">Polaribacter filamentus</name>
    <dbReference type="NCBI Taxonomy" id="53483"/>
    <lineage>
        <taxon>Bacteria</taxon>
        <taxon>Pseudomonadati</taxon>
        <taxon>Bacteroidota</taxon>
        <taxon>Flavobacteriia</taxon>
        <taxon>Flavobacteriales</taxon>
        <taxon>Flavobacteriaceae</taxon>
    </lineage>
</organism>
<protein>
    <submittedName>
        <fullName evidence="1">Uncharacterized protein</fullName>
    </submittedName>
</protein>
<proteinExistence type="predicted"/>